<evidence type="ECO:0000313" key="8">
    <source>
        <dbReference type="Proteomes" id="UP000886657"/>
    </source>
</evidence>
<comment type="subcellular location">
    <subcellularLocation>
        <location evidence="1">Cell membrane</location>
        <topology evidence="1">Multi-pass membrane protein</topology>
    </subcellularLocation>
</comment>
<name>A0A9D7XLA6_9BACT</name>
<evidence type="ECO:0000256" key="4">
    <source>
        <dbReference type="ARBA" id="ARBA00022989"/>
    </source>
</evidence>
<dbReference type="Pfam" id="PF02653">
    <property type="entry name" value="BPD_transp_2"/>
    <property type="match status" value="1"/>
</dbReference>
<keyword evidence="3 6" id="KW-0812">Transmembrane</keyword>
<feature type="transmembrane region" description="Helical" evidence="6">
    <location>
        <begin position="150"/>
        <end position="169"/>
    </location>
</feature>
<feature type="transmembrane region" description="Helical" evidence="6">
    <location>
        <begin position="118"/>
        <end position="138"/>
    </location>
</feature>
<feature type="transmembrane region" description="Helical" evidence="6">
    <location>
        <begin position="21"/>
        <end position="38"/>
    </location>
</feature>
<feature type="transmembrane region" description="Helical" evidence="6">
    <location>
        <begin position="282"/>
        <end position="308"/>
    </location>
</feature>
<evidence type="ECO:0000256" key="3">
    <source>
        <dbReference type="ARBA" id="ARBA00022692"/>
    </source>
</evidence>
<feature type="transmembrane region" description="Helical" evidence="6">
    <location>
        <begin position="88"/>
        <end position="106"/>
    </location>
</feature>
<feature type="transmembrane region" description="Helical" evidence="6">
    <location>
        <begin position="189"/>
        <end position="216"/>
    </location>
</feature>
<keyword evidence="2" id="KW-1003">Cell membrane</keyword>
<sequence>MWLKFEPRPEPSRVMTYLSPLLAVGLMFLSGLILFLILGKSPVEGFKVFFMNPLRDSYGVAELLLKATPLMLCAVGLSVGFKANVWNIGAEGQLLIGALAGGWLALRFEGSHSPFLLPAMILAGALGGMLWAAIPAFLRTRFNANEILTSLMLVYVAELMVSWLVHGPWKDPDGFNFPQTKLFSAAATLPILLTGTRVNAALLFALVALVVGWVFMNRSFMGYQMKVAGQAEFAGRYAGFSAKRSVWIGMLAGGAMAGVAGISEVAGPIGQITEHISPGYGFAAMIVAFVGRLSPIGILFSSLLMALLYMGGEQAQQYLNLPSSISKVFQGMLLFFLLGSDVFINFRPRLVRRRK</sequence>
<evidence type="ECO:0000256" key="5">
    <source>
        <dbReference type="ARBA" id="ARBA00023136"/>
    </source>
</evidence>
<protein>
    <submittedName>
        <fullName evidence="7">ABC transporter permease</fullName>
    </submittedName>
</protein>
<evidence type="ECO:0000256" key="6">
    <source>
        <dbReference type="SAM" id="Phobius"/>
    </source>
</evidence>
<dbReference type="CDD" id="cd06580">
    <property type="entry name" value="TM_PBP1_transp_TpRbsC_like"/>
    <property type="match status" value="1"/>
</dbReference>
<accession>A0A9D7XLA6</accession>
<dbReference type="AlphaFoldDB" id="A0A9D7XLA6"/>
<evidence type="ECO:0000313" key="7">
    <source>
        <dbReference type="EMBL" id="MBK9796414.1"/>
    </source>
</evidence>
<evidence type="ECO:0000256" key="2">
    <source>
        <dbReference type="ARBA" id="ARBA00022475"/>
    </source>
</evidence>
<dbReference type="InterPro" id="IPR001851">
    <property type="entry name" value="ABC_transp_permease"/>
</dbReference>
<gene>
    <name evidence="7" type="ORF">IPP58_07930</name>
</gene>
<proteinExistence type="predicted"/>
<feature type="transmembrane region" description="Helical" evidence="6">
    <location>
        <begin position="58"/>
        <end position="81"/>
    </location>
</feature>
<comment type="caution">
    <text evidence="7">The sequence shown here is derived from an EMBL/GenBank/DDBJ whole genome shotgun (WGS) entry which is preliminary data.</text>
</comment>
<dbReference type="Proteomes" id="UP000886657">
    <property type="component" value="Unassembled WGS sequence"/>
</dbReference>
<dbReference type="GO" id="GO:0022857">
    <property type="term" value="F:transmembrane transporter activity"/>
    <property type="evidence" value="ECO:0007669"/>
    <property type="project" value="InterPro"/>
</dbReference>
<dbReference type="GO" id="GO:0005886">
    <property type="term" value="C:plasma membrane"/>
    <property type="evidence" value="ECO:0007669"/>
    <property type="project" value="UniProtKB-SubCell"/>
</dbReference>
<organism evidence="7 8">
    <name type="scientific">Candidatus Geothrix skivensis</name>
    <dbReference type="NCBI Taxonomy" id="2954439"/>
    <lineage>
        <taxon>Bacteria</taxon>
        <taxon>Pseudomonadati</taxon>
        <taxon>Acidobacteriota</taxon>
        <taxon>Holophagae</taxon>
        <taxon>Holophagales</taxon>
        <taxon>Holophagaceae</taxon>
        <taxon>Geothrix</taxon>
    </lineage>
</organism>
<dbReference type="EMBL" id="JADKIO010000006">
    <property type="protein sequence ID" value="MBK9796414.1"/>
    <property type="molecule type" value="Genomic_DNA"/>
</dbReference>
<dbReference type="PANTHER" id="PTHR47089">
    <property type="entry name" value="ABC TRANSPORTER, PERMEASE PROTEIN"/>
    <property type="match status" value="1"/>
</dbReference>
<keyword evidence="4 6" id="KW-1133">Transmembrane helix</keyword>
<reference evidence="7" key="1">
    <citation type="submission" date="2020-10" db="EMBL/GenBank/DDBJ databases">
        <title>Connecting structure to function with the recovery of over 1000 high-quality activated sludge metagenome-assembled genomes encoding full-length rRNA genes using long-read sequencing.</title>
        <authorList>
            <person name="Singleton C.M."/>
            <person name="Petriglieri F."/>
            <person name="Kristensen J.M."/>
            <person name="Kirkegaard R.H."/>
            <person name="Michaelsen T.Y."/>
            <person name="Andersen M.H."/>
            <person name="Karst S.M."/>
            <person name="Dueholm M.S."/>
            <person name="Nielsen P.H."/>
            <person name="Albertsen M."/>
        </authorList>
    </citation>
    <scope>NUCLEOTIDE SEQUENCE</scope>
    <source>
        <strain evidence="7">Skiv_18-Q3-R9-52_MAXAC.067</strain>
    </source>
</reference>
<dbReference type="PANTHER" id="PTHR47089:SF1">
    <property type="entry name" value="GUANOSINE ABC TRANSPORTER PERMEASE PROTEIN NUPP"/>
    <property type="match status" value="1"/>
</dbReference>
<keyword evidence="5 6" id="KW-0472">Membrane</keyword>
<evidence type="ECO:0000256" key="1">
    <source>
        <dbReference type="ARBA" id="ARBA00004651"/>
    </source>
</evidence>